<dbReference type="Proteomes" id="UP000186601">
    <property type="component" value="Unassembled WGS sequence"/>
</dbReference>
<proteinExistence type="predicted"/>
<dbReference type="GO" id="GO:0016538">
    <property type="term" value="F:cyclin-dependent protein serine/threonine kinase regulator activity"/>
    <property type="evidence" value="ECO:0007669"/>
    <property type="project" value="TreeGrafter"/>
</dbReference>
<feature type="compositionally biased region" description="Low complexity" evidence="1">
    <location>
        <begin position="37"/>
        <end position="59"/>
    </location>
</feature>
<feature type="region of interest" description="Disordered" evidence="1">
    <location>
        <begin position="1"/>
        <end position="126"/>
    </location>
</feature>
<dbReference type="Pfam" id="PF08613">
    <property type="entry name" value="Cyclin"/>
    <property type="match status" value="1"/>
</dbReference>
<feature type="compositionally biased region" description="Polar residues" evidence="1">
    <location>
        <begin position="103"/>
        <end position="116"/>
    </location>
</feature>
<dbReference type="OrthoDB" id="1060854at2759"/>
<feature type="compositionally biased region" description="Low complexity" evidence="1">
    <location>
        <begin position="390"/>
        <end position="409"/>
    </location>
</feature>
<accession>A0A2R6RPP7</accession>
<feature type="compositionally biased region" description="Basic and acidic residues" evidence="1">
    <location>
        <begin position="471"/>
        <end position="480"/>
    </location>
</feature>
<keyword evidence="3" id="KW-1185">Reference proteome</keyword>
<dbReference type="GO" id="GO:0000307">
    <property type="term" value="C:cyclin-dependent protein kinase holoenzyme complex"/>
    <property type="evidence" value="ECO:0007669"/>
    <property type="project" value="TreeGrafter"/>
</dbReference>
<dbReference type="GO" id="GO:0005634">
    <property type="term" value="C:nucleus"/>
    <property type="evidence" value="ECO:0007669"/>
    <property type="project" value="TreeGrafter"/>
</dbReference>
<reference evidence="2 3" key="1">
    <citation type="submission" date="2018-02" db="EMBL/GenBank/DDBJ databases">
        <title>Genome sequence of the basidiomycete white-rot fungus Phlebia centrifuga.</title>
        <authorList>
            <person name="Granchi Z."/>
            <person name="Peng M."/>
            <person name="de Vries R.P."/>
            <person name="Hilden K."/>
            <person name="Makela M.R."/>
            <person name="Grigoriev I."/>
            <person name="Riley R."/>
        </authorList>
    </citation>
    <scope>NUCLEOTIDE SEQUENCE [LARGE SCALE GENOMIC DNA]</scope>
    <source>
        <strain evidence="2 3">FBCC195</strain>
    </source>
</reference>
<comment type="caution">
    <text evidence="2">The sequence shown here is derived from an EMBL/GenBank/DDBJ whole genome shotgun (WGS) entry which is preliminary data.</text>
</comment>
<dbReference type="InterPro" id="IPR013922">
    <property type="entry name" value="Cyclin_PHO80-like"/>
</dbReference>
<dbReference type="PANTHER" id="PTHR15615:SF94">
    <property type="entry name" value="PHO85 CYCLIN-6-RELATED"/>
    <property type="match status" value="1"/>
</dbReference>
<feature type="compositionally biased region" description="Basic and acidic residues" evidence="1">
    <location>
        <begin position="117"/>
        <end position="126"/>
    </location>
</feature>
<dbReference type="STRING" id="98765.A0A2R6RPP7"/>
<name>A0A2R6RPP7_9APHY</name>
<gene>
    <name evidence="2" type="ORF">PHLCEN_2v2243</name>
</gene>
<evidence type="ECO:0000256" key="1">
    <source>
        <dbReference type="SAM" id="MobiDB-lite"/>
    </source>
</evidence>
<feature type="compositionally biased region" description="Polar residues" evidence="1">
    <location>
        <begin position="8"/>
        <end position="28"/>
    </location>
</feature>
<evidence type="ECO:0000313" key="2">
    <source>
        <dbReference type="EMBL" id="PSS32001.1"/>
    </source>
</evidence>
<organism evidence="2 3">
    <name type="scientific">Hermanssonia centrifuga</name>
    <dbReference type="NCBI Taxonomy" id="98765"/>
    <lineage>
        <taxon>Eukaryota</taxon>
        <taxon>Fungi</taxon>
        <taxon>Dikarya</taxon>
        <taxon>Basidiomycota</taxon>
        <taxon>Agaricomycotina</taxon>
        <taxon>Agaricomycetes</taxon>
        <taxon>Polyporales</taxon>
        <taxon>Meruliaceae</taxon>
        <taxon>Hermanssonia</taxon>
    </lineage>
</organism>
<feature type="compositionally biased region" description="Acidic residues" evidence="1">
    <location>
        <begin position="413"/>
        <end position="424"/>
    </location>
</feature>
<dbReference type="EMBL" id="MLYV02000207">
    <property type="protein sequence ID" value="PSS32001.1"/>
    <property type="molecule type" value="Genomic_DNA"/>
</dbReference>
<protein>
    <recommendedName>
        <fullName evidence="4">Cyclin-domain-containing protein</fullName>
    </recommendedName>
</protein>
<dbReference type="GO" id="GO:0019901">
    <property type="term" value="F:protein kinase binding"/>
    <property type="evidence" value="ECO:0007669"/>
    <property type="project" value="InterPro"/>
</dbReference>
<evidence type="ECO:0008006" key="4">
    <source>
        <dbReference type="Google" id="ProtNLM"/>
    </source>
</evidence>
<dbReference type="PANTHER" id="PTHR15615">
    <property type="match status" value="1"/>
</dbReference>
<dbReference type="Gene3D" id="1.10.472.10">
    <property type="entry name" value="Cyclin-like"/>
    <property type="match status" value="1"/>
</dbReference>
<dbReference type="CDD" id="cd20558">
    <property type="entry name" value="CYCLIN_ScPCL7-like"/>
    <property type="match status" value="1"/>
</dbReference>
<feature type="compositionally biased region" description="Low complexity" evidence="1">
    <location>
        <begin position="76"/>
        <end position="89"/>
    </location>
</feature>
<dbReference type="AlphaFoldDB" id="A0A2R6RPP7"/>
<evidence type="ECO:0000313" key="3">
    <source>
        <dbReference type="Proteomes" id="UP000186601"/>
    </source>
</evidence>
<feature type="compositionally biased region" description="Polar residues" evidence="1">
    <location>
        <begin position="429"/>
        <end position="441"/>
    </location>
</feature>
<feature type="region of interest" description="Disordered" evidence="1">
    <location>
        <begin position="335"/>
        <end position="480"/>
    </location>
</feature>
<feature type="compositionally biased region" description="Low complexity" evidence="1">
    <location>
        <begin position="161"/>
        <end position="174"/>
    </location>
</feature>
<feature type="compositionally biased region" description="Low complexity" evidence="1">
    <location>
        <begin position="335"/>
        <end position="347"/>
    </location>
</feature>
<sequence>MLALAPTPVQQHTAIQYSQPTSLPSSVRPSRPATRRVPSFAATVPSSSSSSTVTAPSSSRASNREGPSSPRRNLPHSSHSSQYDHPSSSRTNGDRSHEAGIDSQASSEENSHFSSPRRSESEAKSVDIHTYDPQDLLRLLASLLAQIATTNDTLTGRDLHPSQSLHSAPSSPSTDTHHPPIWRTLATASRSALSSNMSLTFHARNVPTISLEAYLLRILKYCPASNEVFLSLLVYFDRMSKLAKEASGRDFVIDSYNIHRLVIAGVTVASKFFSDVFYTNSRYAKVGGLPQAELNQLELQFLLLNDFRLMISVDEMQRYAEQLIHFSQSTRITSSTAFTSSPSPSSPVHQLPAGPSKFMSSVDGYREPDQGDDGYGGDAHPSRTPQINARTAYRRSSSSYSTYSTDAASEAGTETDFDGSTDDEPTIRPANSSASSETMSLHSDADSIYTDDGDRSVEGSGSEAHTLGENPLRDYRMMSP</sequence>
<feature type="region of interest" description="Disordered" evidence="1">
    <location>
        <begin position="155"/>
        <end position="180"/>
    </location>
</feature>